<evidence type="ECO:0000313" key="5">
    <source>
        <dbReference type="Proteomes" id="UP000675880"/>
    </source>
</evidence>
<dbReference type="GO" id="GO:0009035">
    <property type="term" value="F:type I site-specific deoxyribonuclease activity"/>
    <property type="evidence" value="ECO:0007669"/>
    <property type="project" value="UniProtKB-EC"/>
</dbReference>
<dbReference type="PANTHER" id="PTHR30195">
    <property type="entry name" value="TYPE I SITE-SPECIFIC DEOXYRIBONUCLEASE PROTEIN SUBUNIT M AND R"/>
    <property type="match status" value="1"/>
</dbReference>
<dbReference type="RefSeq" id="WP_213041425.1">
    <property type="nucleotide sequence ID" value="NZ_CAJNBJ010000002.1"/>
</dbReference>
<dbReference type="InterPro" id="IPR051268">
    <property type="entry name" value="Type-I_R_enzyme_R_subunit"/>
</dbReference>
<dbReference type="PANTHER" id="PTHR30195:SF15">
    <property type="entry name" value="TYPE I RESTRICTION ENZYME HINDI ENDONUCLEASE SUBUNIT"/>
    <property type="match status" value="1"/>
</dbReference>
<accession>A0ABM8QZD1</accession>
<evidence type="ECO:0000259" key="2">
    <source>
        <dbReference type="Pfam" id="PF11867"/>
    </source>
</evidence>
<reference evidence="4 5" key="1">
    <citation type="submission" date="2021-02" db="EMBL/GenBank/DDBJ databases">
        <authorList>
            <person name="Han P."/>
        </authorList>
    </citation>
    <scope>NUCLEOTIDE SEQUENCE [LARGE SCALE GENOMIC DNA]</scope>
    <source>
        <strain evidence="4">Candidatus Nitrospira sp. ZN2</strain>
    </source>
</reference>
<dbReference type="CDD" id="cd18800">
    <property type="entry name" value="SF2_C_EcoR124I-like"/>
    <property type="match status" value="1"/>
</dbReference>
<feature type="domain" description="Restriction endonuclease type I HsdR second RecA-like helicase" evidence="3">
    <location>
        <begin position="66"/>
        <end position="132"/>
    </location>
</feature>
<proteinExistence type="predicted"/>
<dbReference type="Pfam" id="PF11867">
    <property type="entry name" value="T1RH-like_C"/>
    <property type="match status" value="1"/>
</dbReference>
<gene>
    <name evidence="4" type="ORF">NSPZN2_100039</name>
</gene>
<keyword evidence="5" id="KW-1185">Reference proteome</keyword>
<dbReference type="InterPro" id="IPR055180">
    <property type="entry name" value="HsdR_RecA-like_helicase_dom_2"/>
</dbReference>
<name>A0ABM8QZD1_9BACT</name>
<evidence type="ECO:0000256" key="1">
    <source>
        <dbReference type="ARBA" id="ARBA00022747"/>
    </source>
</evidence>
<evidence type="ECO:0000259" key="3">
    <source>
        <dbReference type="Pfam" id="PF22679"/>
    </source>
</evidence>
<dbReference type="Gene3D" id="3.40.50.300">
    <property type="entry name" value="P-loop containing nucleotide triphosphate hydrolases"/>
    <property type="match status" value="1"/>
</dbReference>
<organism evidence="4 5">
    <name type="scientific">Nitrospira defluvii</name>
    <dbReference type="NCBI Taxonomy" id="330214"/>
    <lineage>
        <taxon>Bacteria</taxon>
        <taxon>Pseudomonadati</taxon>
        <taxon>Nitrospirota</taxon>
        <taxon>Nitrospiria</taxon>
        <taxon>Nitrospirales</taxon>
        <taxon>Nitrospiraceae</taxon>
        <taxon>Nitrospira</taxon>
    </lineage>
</organism>
<comment type="caution">
    <text evidence="4">The sequence shown here is derived from an EMBL/GenBank/DDBJ whole genome shotgun (WGS) entry which is preliminary data.</text>
</comment>
<evidence type="ECO:0000313" key="4">
    <source>
        <dbReference type="EMBL" id="CAE6724685.1"/>
    </source>
</evidence>
<keyword evidence="1" id="KW-0680">Restriction system</keyword>
<dbReference type="InterPro" id="IPR027417">
    <property type="entry name" value="P-loop_NTPase"/>
</dbReference>
<protein>
    <submittedName>
        <fullName evidence="4">Type I site-specific deoxyribonuclease</fullName>
        <ecNumber evidence="4">3.1.21.3</ecNumber>
    </submittedName>
</protein>
<feature type="domain" description="Type I restriction enzyme HindI endonuclease subunit-like C-terminal" evidence="2">
    <location>
        <begin position="158"/>
        <end position="454"/>
    </location>
</feature>
<dbReference type="InterPro" id="IPR021810">
    <property type="entry name" value="T1RH-like_C"/>
</dbReference>
<dbReference type="Proteomes" id="UP000675880">
    <property type="component" value="Unassembled WGS sequence"/>
</dbReference>
<sequence>MRERLSKELDGLRGQEQWMASTIIEIVISEAQNEVRDFKKWDFDIIPHRLVMKRGFQTQDGRRVAVDDAFKDPEHPFRIAIVCAMWLTGFDVECLGTLYLDKPMKAHNLMQAIARANRIYPGKSCGVIVDYNGMLKSLREALAQYALGDEDAKDEADDVVAPIVELVLALLQAIEAAEQHLIGLGFDPSRLHGATGFTRIEALRDAVDALYTSDEAKRRFEIMARQVFICFKALLMEPSVFAYAERHDNIEAIYKKLQEKRDTADVTEVLKELHRIVNEAIRAAAPGDDHAEGLTVDLSVIDLGRLRDEFARKVRRKHAALQDIREVVEQKLAQMLAWNPMHMDYYKKYQAIIADYNREKDRATVEATFAELFALATSLDAEEKQAAEEGLSQDEYVLFQMIFREDVTKADRERLKQASRVLLKSLQELLKAMANWTQNATTQAEVKVCIVDSLWQALPRPPFTDDETEVVAGRVYDYVWQRSRAGHWGQARQDSSR</sequence>
<keyword evidence="4" id="KW-0378">Hydrolase</keyword>
<dbReference type="Pfam" id="PF22679">
    <property type="entry name" value="T1R_D3-like"/>
    <property type="match status" value="1"/>
</dbReference>
<dbReference type="EMBL" id="CAJNBJ010000002">
    <property type="protein sequence ID" value="CAE6724685.1"/>
    <property type="molecule type" value="Genomic_DNA"/>
</dbReference>
<dbReference type="EC" id="3.1.21.3" evidence="4"/>